<feature type="compositionally biased region" description="Polar residues" evidence="1">
    <location>
        <begin position="326"/>
        <end position="336"/>
    </location>
</feature>
<proteinExistence type="predicted"/>
<feature type="compositionally biased region" description="Low complexity" evidence="1">
    <location>
        <begin position="20"/>
        <end position="33"/>
    </location>
</feature>
<accession>A0A6A5X2L6</accession>
<dbReference type="EMBL" id="ML977562">
    <property type="protein sequence ID" value="KAF2005776.1"/>
    <property type="molecule type" value="Genomic_DNA"/>
</dbReference>
<feature type="compositionally biased region" description="Polar residues" evidence="1">
    <location>
        <begin position="187"/>
        <end position="207"/>
    </location>
</feature>
<dbReference type="OrthoDB" id="5388207at2759"/>
<name>A0A6A5X2L6_9PLEO</name>
<protein>
    <submittedName>
        <fullName evidence="2">Uncharacterized protein</fullName>
    </submittedName>
</protein>
<feature type="compositionally biased region" description="Basic and acidic residues" evidence="1">
    <location>
        <begin position="338"/>
        <end position="354"/>
    </location>
</feature>
<evidence type="ECO:0000313" key="2">
    <source>
        <dbReference type="EMBL" id="KAF2005776.1"/>
    </source>
</evidence>
<feature type="region of interest" description="Disordered" evidence="1">
    <location>
        <begin position="1"/>
        <end position="360"/>
    </location>
</feature>
<feature type="compositionally biased region" description="Basic and acidic residues" evidence="1">
    <location>
        <begin position="211"/>
        <end position="227"/>
    </location>
</feature>
<feature type="compositionally biased region" description="Basic and acidic residues" evidence="1">
    <location>
        <begin position="305"/>
        <end position="321"/>
    </location>
</feature>
<feature type="compositionally biased region" description="Polar residues" evidence="1">
    <location>
        <begin position="1"/>
        <end position="19"/>
    </location>
</feature>
<keyword evidence="3" id="KW-1185">Reference proteome</keyword>
<feature type="compositionally biased region" description="Polar residues" evidence="1">
    <location>
        <begin position="62"/>
        <end position="82"/>
    </location>
</feature>
<feature type="compositionally biased region" description="Basic and acidic residues" evidence="1">
    <location>
        <begin position="234"/>
        <end position="263"/>
    </location>
</feature>
<organism evidence="2 3">
    <name type="scientific">Amniculicola lignicola CBS 123094</name>
    <dbReference type="NCBI Taxonomy" id="1392246"/>
    <lineage>
        <taxon>Eukaryota</taxon>
        <taxon>Fungi</taxon>
        <taxon>Dikarya</taxon>
        <taxon>Ascomycota</taxon>
        <taxon>Pezizomycotina</taxon>
        <taxon>Dothideomycetes</taxon>
        <taxon>Pleosporomycetidae</taxon>
        <taxon>Pleosporales</taxon>
        <taxon>Amniculicolaceae</taxon>
        <taxon>Amniculicola</taxon>
    </lineage>
</organism>
<evidence type="ECO:0000313" key="3">
    <source>
        <dbReference type="Proteomes" id="UP000799779"/>
    </source>
</evidence>
<feature type="compositionally biased region" description="Polar residues" evidence="1">
    <location>
        <begin position="101"/>
        <end position="112"/>
    </location>
</feature>
<evidence type="ECO:0000256" key="1">
    <source>
        <dbReference type="SAM" id="MobiDB-lite"/>
    </source>
</evidence>
<feature type="compositionally biased region" description="Low complexity" evidence="1">
    <location>
        <begin position="126"/>
        <end position="136"/>
    </location>
</feature>
<dbReference type="Proteomes" id="UP000799779">
    <property type="component" value="Unassembled WGS sequence"/>
</dbReference>
<reference evidence="2" key="1">
    <citation type="journal article" date="2020" name="Stud. Mycol.">
        <title>101 Dothideomycetes genomes: a test case for predicting lifestyles and emergence of pathogens.</title>
        <authorList>
            <person name="Haridas S."/>
            <person name="Albert R."/>
            <person name="Binder M."/>
            <person name="Bloem J."/>
            <person name="Labutti K."/>
            <person name="Salamov A."/>
            <person name="Andreopoulos B."/>
            <person name="Baker S."/>
            <person name="Barry K."/>
            <person name="Bills G."/>
            <person name="Bluhm B."/>
            <person name="Cannon C."/>
            <person name="Castanera R."/>
            <person name="Culley D."/>
            <person name="Daum C."/>
            <person name="Ezra D."/>
            <person name="Gonzalez J."/>
            <person name="Henrissat B."/>
            <person name="Kuo A."/>
            <person name="Liang C."/>
            <person name="Lipzen A."/>
            <person name="Lutzoni F."/>
            <person name="Magnuson J."/>
            <person name="Mondo S."/>
            <person name="Nolan M."/>
            <person name="Ohm R."/>
            <person name="Pangilinan J."/>
            <person name="Park H.-J."/>
            <person name="Ramirez L."/>
            <person name="Alfaro M."/>
            <person name="Sun H."/>
            <person name="Tritt A."/>
            <person name="Yoshinaga Y."/>
            <person name="Zwiers L.-H."/>
            <person name="Turgeon B."/>
            <person name="Goodwin S."/>
            <person name="Spatafora J."/>
            <person name="Crous P."/>
            <person name="Grigoriev I."/>
        </authorList>
    </citation>
    <scope>NUCLEOTIDE SEQUENCE</scope>
    <source>
        <strain evidence="2">CBS 123094</strain>
    </source>
</reference>
<sequence length="360" mass="37979">MQSITSQASKLIWGEQQNVNPNANEPPIAEPAPGHTGPFDAGNKDEPSAGDASGPTDGSYYKGSSNTDSTGPTSFGGSTDTPSHSDSRESTSLSELREPTFLSNTEDQSSFSKCDDSTNFSESREPTSSSFSNSNTDDYKPTSTMGTDGYKPNAAQGGFPEPHRETEKTGVVGNMGTHAHGSDIIPSESSNMGANPTSGGVTHQKQQGADRPNEKPGKDDDRERSEEEILSTRAPDDHSGEPMHMHTGNERKGSAFEQRRESKAGQPGGQEHGKEEGTGEQWVKTTGIAADGGDFDATKPGAGREATRLMESKGLKTEGSKLDPSVSPTSHSSGTGSAEKEKVPITQKLKDKLHIGHGSK</sequence>
<dbReference type="AlphaFoldDB" id="A0A6A5X2L6"/>
<gene>
    <name evidence="2" type="ORF">P154DRAFT_518491</name>
</gene>